<accession>A0ABN0UKP4</accession>
<dbReference type="EMBL" id="BAAABU010000021">
    <property type="protein sequence ID" value="GAA0253563.1"/>
    <property type="molecule type" value="Genomic_DNA"/>
</dbReference>
<dbReference type="PANTHER" id="PTHR35176:SF6">
    <property type="entry name" value="HEME OXYGENASE HI_0854-RELATED"/>
    <property type="match status" value="1"/>
</dbReference>
<name>A0ABN0UKP4_9PSEU</name>
<dbReference type="SUPFAM" id="SSF50475">
    <property type="entry name" value="FMN-binding split barrel"/>
    <property type="match status" value="1"/>
</dbReference>
<evidence type="ECO:0000313" key="2">
    <source>
        <dbReference type="EMBL" id="GAA0253563.1"/>
    </source>
</evidence>
<dbReference type="PANTHER" id="PTHR35176">
    <property type="entry name" value="HEME OXYGENASE HI_0854-RELATED"/>
    <property type="match status" value="1"/>
</dbReference>
<dbReference type="RefSeq" id="WP_343937732.1">
    <property type="nucleotide sequence ID" value="NZ_BAAABU010000021.1"/>
</dbReference>
<evidence type="ECO:0000256" key="1">
    <source>
        <dbReference type="ARBA" id="ARBA00023002"/>
    </source>
</evidence>
<dbReference type="InterPro" id="IPR012349">
    <property type="entry name" value="Split_barrel_FMN-bd"/>
</dbReference>
<dbReference type="InterPro" id="IPR052019">
    <property type="entry name" value="F420H2_bilvrd_red/Heme_oxyg"/>
</dbReference>
<keyword evidence="3" id="KW-1185">Reference proteome</keyword>
<proteinExistence type="predicted"/>
<reference evidence="2 3" key="1">
    <citation type="journal article" date="2019" name="Int. J. Syst. Evol. Microbiol.">
        <title>The Global Catalogue of Microorganisms (GCM) 10K type strain sequencing project: providing services to taxonomists for standard genome sequencing and annotation.</title>
        <authorList>
            <consortium name="The Broad Institute Genomics Platform"/>
            <consortium name="The Broad Institute Genome Sequencing Center for Infectious Disease"/>
            <person name="Wu L."/>
            <person name="Ma J."/>
        </authorList>
    </citation>
    <scope>NUCLEOTIDE SEQUENCE [LARGE SCALE GENOMIC DNA]</scope>
    <source>
        <strain evidence="2 3">JCM 3380</strain>
    </source>
</reference>
<keyword evidence="1" id="KW-0560">Oxidoreductase</keyword>
<evidence type="ECO:0000313" key="3">
    <source>
        <dbReference type="Proteomes" id="UP001500416"/>
    </source>
</evidence>
<sequence length="142" mass="15835">MELTAAERDAFLAEPHVAVLTIAAPDRPPLTVPVFYAHRDGLISFFTGTQGRRARKTRLLAETGAFSLCVQRPEPPYTYVTAECTVVRTERKPEVEDVVAVAARYMPEDAAREFAEAEIAHPAGTFVLFTGRPDRWISRRFG</sequence>
<protein>
    <submittedName>
        <fullName evidence="2">Pyridoxamine 5'-phosphate oxidase family protein</fullName>
    </submittedName>
</protein>
<gene>
    <name evidence="2" type="ORF">GCM10010492_62790</name>
</gene>
<organism evidence="2 3">
    <name type="scientific">Saccharothrix mutabilis subsp. mutabilis</name>
    <dbReference type="NCBI Taxonomy" id="66855"/>
    <lineage>
        <taxon>Bacteria</taxon>
        <taxon>Bacillati</taxon>
        <taxon>Actinomycetota</taxon>
        <taxon>Actinomycetes</taxon>
        <taxon>Pseudonocardiales</taxon>
        <taxon>Pseudonocardiaceae</taxon>
        <taxon>Saccharothrix</taxon>
    </lineage>
</organism>
<dbReference type="Gene3D" id="2.30.110.10">
    <property type="entry name" value="Electron Transport, Fmn-binding Protein, Chain A"/>
    <property type="match status" value="1"/>
</dbReference>
<dbReference type="Proteomes" id="UP001500416">
    <property type="component" value="Unassembled WGS sequence"/>
</dbReference>
<comment type="caution">
    <text evidence="2">The sequence shown here is derived from an EMBL/GenBank/DDBJ whole genome shotgun (WGS) entry which is preliminary data.</text>
</comment>